<keyword evidence="3" id="KW-1133">Transmembrane helix</keyword>
<dbReference type="AlphaFoldDB" id="A0A974CI20"/>
<dbReference type="OMA" id="WLATYKG"/>
<evidence type="ECO:0000259" key="4">
    <source>
        <dbReference type="Pfam" id="PF00021"/>
    </source>
</evidence>
<keyword evidence="3" id="KW-0812">Transmembrane</keyword>
<sequence>MAEQSDYDESAMGSGVIGRDKIKPVRLTKRPTEKLSTRSENPYSLSCTLCIIEGSIECVGESVSCPQGLICSTSSTEITRFDGLIYYNVRKYCGDPGRCDRMAHSTYTNYKSLEVITCCDTENCTGPVPTWPKYNTEPNGLTCPTCAYPGFDCLAKDTIQCIGKEEKCFTQTEYHQGLWQGNVQTMRGCSTESHCKFGNWSMRRQDFSIESRITCSFPNSGNSQSFSFFLIGLCLVLIHIYLEQK</sequence>
<protein>
    <recommendedName>
        <fullName evidence="4">UPAR/Ly6 domain-containing protein</fullName>
    </recommendedName>
</protein>
<dbReference type="EMBL" id="CM004478">
    <property type="protein sequence ID" value="OCT73543.1"/>
    <property type="molecule type" value="Genomic_DNA"/>
</dbReference>
<keyword evidence="2" id="KW-0964">Secreted</keyword>
<evidence type="ECO:0000256" key="2">
    <source>
        <dbReference type="ARBA" id="ARBA00022525"/>
    </source>
</evidence>
<dbReference type="PANTHER" id="PTHR20914">
    <property type="entry name" value="LY6/PLAUR DOMAIN-CONTAINING PROTEIN 8"/>
    <property type="match status" value="1"/>
</dbReference>
<keyword evidence="3" id="KW-0472">Membrane</keyword>
<feature type="domain" description="UPAR/Ly6" evidence="4">
    <location>
        <begin position="139"/>
        <end position="220"/>
    </location>
</feature>
<comment type="subcellular location">
    <subcellularLocation>
        <location evidence="1">Secreted</location>
    </subcellularLocation>
</comment>
<evidence type="ECO:0000256" key="3">
    <source>
        <dbReference type="SAM" id="Phobius"/>
    </source>
</evidence>
<dbReference type="Proteomes" id="UP000694892">
    <property type="component" value="Chromosome 7L"/>
</dbReference>
<dbReference type="SUPFAM" id="SSF57302">
    <property type="entry name" value="Snake toxin-like"/>
    <property type="match status" value="2"/>
</dbReference>
<dbReference type="GO" id="GO:0005576">
    <property type="term" value="C:extracellular region"/>
    <property type="evidence" value="ECO:0007669"/>
    <property type="project" value="UniProtKB-SubCell"/>
</dbReference>
<dbReference type="InterPro" id="IPR016054">
    <property type="entry name" value="LY6_UPA_recep-like"/>
</dbReference>
<proteinExistence type="predicted"/>
<accession>A0A974CI20</accession>
<dbReference type="InterPro" id="IPR050918">
    <property type="entry name" value="CNF-like_PLA2_Inhibitor"/>
</dbReference>
<evidence type="ECO:0000313" key="6">
    <source>
        <dbReference type="Proteomes" id="UP000694892"/>
    </source>
</evidence>
<dbReference type="Gene3D" id="2.10.60.10">
    <property type="entry name" value="CD59"/>
    <property type="match status" value="1"/>
</dbReference>
<dbReference type="InterPro" id="IPR045860">
    <property type="entry name" value="Snake_toxin-like_sf"/>
</dbReference>
<dbReference type="Pfam" id="PF00021">
    <property type="entry name" value="UPAR_LY6"/>
    <property type="match status" value="1"/>
</dbReference>
<organism evidence="5 6">
    <name type="scientific">Xenopus laevis</name>
    <name type="common">African clawed frog</name>
    <dbReference type="NCBI Taxonomy" id="8355"/>
    <lineage>
        <taxon>Eukaryota</taxon>
        <taxon>Metazoa</taxon>
        <taxon>Chordata</taxon>
        <taxon>Craniata</taxon>
        <taxon>Vertebrata</taxon>
        <taxon>Euteleostomi</taxon>
        <taxon>Amphibia</taxon>
        <taxon>Batrachia</taxon>
        <taxon>Anura</taxon>
        <taxon>Pipoidea</taxon>
        <taxon>Pipidae</taxon>
        <taxon>Xenopodinae</taxon>
        <taxon>Xenopus</taxon>
        <taxon>Xenopus</taxon>
    </lineage>
</organism>
<gene>
    <name evidence="5" type="ORF">XELAEV_18036522mg</name>
</gene>
<evidence type="ECO:0000313" key="5">
    <source>
        <dbReference type="EMBL" id="OCT73543.1"/>
    </source>
</evidence>
<reference evidence="6" key="1">
    <citation type="journal article" date="2016" name="Nature">
        <title>Genome evolution in the allotetraploid frog Xenopus laevis.</title>
        <authorList>
            <person name="Session A.M."/>
            <person name="Uno Y."/>
            <person name="Kwon T."/>
            <person name="Chapman J.A."/>
            <person name="Toyoda A."/>
            <person name="Takahashi S."/>
            <person name="Fukui A."/>
            <person name="Hikosaka A."/>
            <person name="Suzuki A."/>
            <person name="Kondo M."/>
            <person name="van Heeringen S.J."/>
            <person name="Quigley I."/>
            <person name="Heinz S."/>
            <person name="Ogino H."/>
            <person name="Ochi H."/>
            <person name="Hellsten U."/>
            <person name="Lyons J.B."/>
            <person name="Simakov O."/>
            <person name="Putnam N."/>
            <person name="Stites J."/>
            <person name="Kuroki Y."/>
            <person name="Tanaka T."/>
            <person name="Michiue T."/>
            <person name="Watanabe M."/>
            <person name="Bogdanovic O."/>
            <person name="Lister R."/>
            <person name="Georgiou G."/>
            <person name="Paranjpe S.S."/>
            <person name="van Kruijsbergen I."/>
            <person name="Shu S."/>
            <person name="Carlson J."/>
            <person name="Kinoshita T."/>
            <person name="Ohta Y."/>
            <person name="Mawaribuchi S."/>
            <person name="Jenkins J."/>
            <person name="Grimwood J."/>
            <person name="Schmutz J."/>
            <person name="Mitros T."/>
            <person name="Mozaffari S.V."/>
            <person name="Suzuki Y."/>
            <person name="Haramoto Y."/>
            <person name="Yamamoto T.S."/>
            <person name="Takagi C."/>
            <person name="Heald R."/>
            <person name="Miller K."/>
            <person name="Haudenschild C."/>
            <person name="Kitzman J."/>
            <person name="Nakayama T."/>
            <person name="Izutsu Y."/>
            <person name="Robert J."/>
            <person name="Fortriede J."/>
            <person name="Burns K."/>
            <person name="Lotay V."/>
            <person name="Karimi K."/>
            <person name="Yasuoka Y."/>
            <person name="Dichmann D.S."/>
            <person name="Flajnik M.F."/>
            <person name="Houston D.W."/>
            <person name="Shendure J."/>
            <person name="DuPasquier L."/>
            <person name="Vize P.D."/>
            <person name="Zorn A.M."/>
            <person name="Ito M."/>
            <person name="Marcotte E.M."/>
            <person name="Wallingford J.B."/>
            <person name="Ito Y."/>
            <person name="Asashima M."/>
            <person name="Ueno N."/>
            <person name="Matsuda Y."/>
            <person name="Veenstra G.J."/>
            <person name="Fujiyama A."/>
            <person name="Harland R.M."/>
            <person name="Taira M."/>
            <person name="Rokhsar D.S."/>
        </authorList>
    </citation>
    <scope>NUCLEOTIDE SEQUENCE [LARGE SCALE GENOMIC DNA]</scope>
    <source>
        <strain evidence="6">J</strain>
    </source>
</reference>
<evidence type="ECO:0000256" key="1">
    <source>
        <dbReference type="ARBA" id="ARBA00004613"/>
    </source>
</evidence>
<name>A0A974CI20_XENLA</name>
<dbReference type="PANTHER" id="PTHR20914:SF25">
    <property type="entry name" value="PHOSPHOLIPASE A2 INHIBITOR AND LY6_PLAUR DOMAIN-CONTAINING PROTEIN"/>
    <property type="match status" value="1"/>
</dbReference>
<dbReference type="CDD" id="cd23572">
    <property type="entry name" value="TFP_LU_ECD_PINLYP_rpt2"/>
    <property type="match status" value="1"/>
</dbReference>
<feature type="transmembrane region" description="Helical" evidence="3">
    <location>
        <begin position="225"/>
        <end position="242"/>
    </location>
</feature>